<organism evidence="5 6">
    <name type="scientific">Drosophila lebanonensis</name>
    <name type="common">Fruit fly</name>
    <name type="synonym">Scaptodrosophila lebanonensis</name>
    <dbReference type="NCBI Taxonomy" id="7225"/>
    <lineage>
        <taxon>Eukaryota</taxon>
        <taxon>Metazoa</taxon>
        <taxon>Ecdysozoa</taxon>
        <taxon>Arthropoda</taxon>
        <taxon>Hexapoda</taxon>
        <taxon>Insecta</taxon>
        <taxon>Pterygota</taxon>
        <taxon>Neoptera</taxon>
        <taxon>Endopterygota</taxon>
        <taxon>Diptera</taxon>
        <taxon>Brachycera</taxon>
        <taxon>Muscomorpha</taxon>
        <taxon>Ephydroidea</taxon>
        <taxon>Drosophilidae</taxon>
        <taxon>Scaptodrosophila</taxon>
    </lineage>
</organism>
<dbReference type="SMART" id="SM01065">
    <property type="entry name" value="CBM_2"/>
    <property type="match status" value="1"/>
</dbReference>
<protein>
    <submittedName>
        <fullName evidence="6">Glycerophosphocholine phosphodiesterase GPCPD1</fullName>
    </submittedName>
</protein>
<feature type="domain" description="CBM20" evidence="3">
    <location>
        <begin position="76"/>
        <end position="188"/>
    </location>
</feature>
<sequence>MYRPHSNVLKSISILYTAFLFCLSFAAERAHATSSPIDSAVNLNETLVVTPELLLSVERYETKHQHSLLQAHSARSYVCVPLFRVFNLELQQMKLAEDEVLAVSGDHPKLGQWSVAKAVPLRSVNKERTHWFLRLWICASQRFYYRYLTYVVNARGERVLRRWEGQQVARMLQTYEMYRSPGVDIFGQAYPRSVGGGRQLHRGWLQHEYVVELKFVWQQHLQLDRQSELAKYRLHLTALSLMDDVNIEVSRYAYNRSSFRQQPKMGVRYSSGSIVIFRISQALGTAHALRMEIRDNQQDPLGEAYIWPLELRGSRGILQVPVYGSLQPEKVGELIVPYLVVQPMPRAAACNLRVSFQRYWPNNWPTMDVGYRGLGVSYSSGQMKLLENTIESMLAVPASKGDMVLLEVHLTRDYVPVLWHGFGFYTAGPDKRVQDRFDLRYVLIRQLSYVELKASRVFMLQRWTIQEYTHLNVLGGRQSQRLFPKLKEVFEALPKTLGLIVEIKWPQLMESGVMESTQPHNKNVYVDTMIETAARHGCGRALIFASFDADICTMLALKQHAFPVMLMSIGQSSVWDAYMDLRTQSFTDAINFAESAEILGTATHVENFLGNEQMIHLGLDMQQVVFIWGNDLGQDEKLLERFRAEDASGLIYDNIEEVGPGSWKRAPFFEAAQLLELFSAQCVAIGNSTTAPGVKPPKPTIWPKQR</sequence>
<evidence type="ECO:0000313" key="5">
    <source>
        <dbReference type="Proteomes" id="UP000504634"/>
    </source>
</evidence>
<reference evidence="6" key="1">
    <citation type="submission" date="2025-08" db="UniProtKB">
        <authorList>
            <consortium name="RefSeq"/>
        </authorList>
    </citation>
    <scope>IDENTIFICATION</scope>
    <source>
        <strain evidence="6">11010-0011.00</strain>
        <tissue evidence="6">Whole body</tissue>
    </source>
</reference>
<dbReference type="OrthoDB" id="1058301at2759"/>
<evidence type="ECO:0000259" key="4">
    <source>
        <dbReference type="PROSITE" id="PS51704"/>
    </source>
</evidence>
<keyword evidence="1" id="KW-0378">Hydrolase</keyword>
<accession>A0A6J2UJC6</accession>
<gene>
    <name evidence="6" type="primary">LOC115633931</name>
</gene>
<name>A0A6J2UJC6_DROLE</name>
<dbReference type="Pfam" id="PF03009">
    <property type="entry name" value="GDPD"/>
    <property type="match status" value="1"/>
</dbReference>
<dbReference type="PANTHER" id="PTHR22958">
    <property type="entry name" value="GLYCEROPHOSPHORYL DIESTER PHOSPHODIESTERASE"/>
    <property type="match status" value="1"/>
</dbReference>
<dbReference type="InterPro" id="IPR013783">
    <property type="entry name" value="Ig-like_fold"/>
</dbReference>
<dbReference type="SUPFAM" id="SSF49452">
    <property type="entry name" value="Starch-binding domain-like"/>
    <property type="match status" value="1"/>
</dbReference>
<dbReference type="AlphaFoldDB" id="A0A6J2UJC6"/>
<dbReference type="PROSITE" id="PS51704">
    <property type="entry name" value="GP_PDE"/>
    <property type="match status" value="1"/>
</dbReference>
<dbReference type="Pfam" id="PF00686">
    <property type="entry name" value="CBM_20"/>
    <property type="match status" value="1"/>
</dbReference>
<dbReference type="InterPro" id="IPR013784">
    <property type="entry name" value="Carb-bd-like_fold"/>
</dbReference>
<dbReference type="RefSeq" id="XP_030387312.1">
    <property type="nucleotide sequence ID" value="XM_030531452.1"/>
</dbReference>
<feature type="chain" id="PRO_5026707587" evidence="2">
    <location>
        <begin position="33"/>
        <end position="706"/>
    </location>
</feature>
<dbReference type="Gene3D" id="2.60.40.10">
    <property type="entry name" value="Immunoglobulins"/>
    <property type="match status" value="1"/>
</dbReference>
<dbReference type="InterPro" id="IPR030395">
    <property type="entry name" value="GP_PDE_dom"/>
</dbReference>
<dbReference type="PROSITE" id="PS51166">
    <property type="entry name" value="CBM20"/>
    <property type="match status" value="1"/>
</dbReference>
<dbReference type="Gene3D" id="3.20.20.190">
    <property type="entry name" value="Phosphatidylinositol (PI) phosphodiesterase"/>
    <property type="match status" value="1"/>
</dbReference>
<dbReference type="GeneID" id="115633931"/>
<evidence type="ECO:0000259" key="3">
    <source>
        <dbReference type="PROSITE" id="PS51166"/>
    </source>
</evidence>
<dbReference type="PANTHER" id="PTHR22958:SF1">
    <property type="entry name" value="GLYCEROPHOSPHOCHOLINE PHOSPHODIESTERASE GPCPD1"/>
    <property type="match status" value="1"/>
</dbReference>
<proteinExistence type="predicted"/>
<dbReference type="InterPro" id="IPR017946">
    <property type="entry name" value="PLC-like_Pdiesterase_TIM-brl"/>
</dbReference>
<evidence type="ECO:0000256" key="1">
    <source>
        <dbReference type="ARBA" id="ARBA00022801"/>
    </source>
</evidence>
<keyword evidence="5" id="KW-1185">Reference proteome</keyword>
<evidence type="ECO:0000313" key="6">
    <source>
        <dbReference type="RefSeq" id="XP_030387312.1"/>
    </source>
</evidence>
<dbReference type="SUPFAM" id="SSF51695">
    <property type="entry name" value="PLC-like phosphodiesterases"/>
    <property type="match status" value="1"/>
</dbReference>
<dbReference type="GO" id="GO:0046475">
    <property type="term" value="P:glycerophospholipid catabolic process"/>
    <property type="evidence" value="ECO:0007669"/>
    <property type="project" value="TreeGrafter"/>
</dbReference>
<dbReference type="GO" id="GO:0047389">
    <property type="term" value="F:glycerophosphocholine phosphodiesterase activity"/>
    <property type="evidence" value="ECO:0007669"/>
    <property type="project" value="TreeGrafter"/>
</dbReference>
<keyword evidence="2" id="KW-0732">Signal</keyword>
<dbReference type="InterPro" id="IPR051578">
    <property type="entry name" value="GDPD"/>
</dbReference>
<feature type="domain" description="GP-PDE" evidence="4">
    <location>
        <begin position="366"/>
        <end position="662"/>
    </location>
</feature>
<dbReference type="Proteomes" id="UP000504634">
    <property type="component" value="Unplaced"/>
</dbReference>
<evidence type="ECO:0000256" key="2">
    <source>
        <dbReference type="SAM" id="SignalP"/>
    </source>
</evidence>
<feature type="signal peptide" evidence="2">
    <location>
        <begin position="1"/>
        <end position="32"/>
    </location>
</feature>
<dbReference type="GO" id="GO:2001070">
    <property type="term" value="F:starch binding"/>
    <property type="evidence" value="ECO:0007669"/>
    <property type="project" value="InterPro"/>
</dbReference>
<dbReference type="InterPro" id="IPR002044">
    <property type="entry name" value="CBM20"/>
</dbReference>